<proteinExistence type="predicted"/>
<protein>
    <submittedName>
        <fullName evidence="1">Uncharacterized protein</fullName>
    </submittedName>
</protein>
<accession>A0A379WN92</accession>
<name>A0A379WN92_SALET</name>
<evidence type="ECO:0000313" key="2">
    <source>
        <dbReference type="Proteomes" id="UP000254712"/>
    </source>
</evidence>
<reference evidence="1 2" key="1">
    <citation type="submission" date="2018-06" db="EMBL/GenBank/DDBJ databases">
        <authorList>
            <consortium name="Pathogen Informatics"/>
            <person name="Doyle S."/>
        </authorList>
    </citation>
    <scope>NUCLEOTIDE SEQUENCE [LARGE SCALE GENOMIC DNA]</scope>
    <source>
        <strain evidence="1 2">NCTC8261</strain>
    </source>
</reference>
<dbReference type="Proteomes" id="UP000254712">
    <property type="component" value="Unassembled WGS sequence"/>
</dbReference>
<organism evidence="1 2">
    <name type="scientific">Salmonella enterica I</name>
    <dbReference type="NCBI Taxonomy" id="59201"/>
    <lineage>
        <taxon>Bacteria</taxon>
        <taxon>Pseudomonadati</taxon>
        <taxon>Pseudomonadota</taxon>
        <taxon>Gammaproteobacteria</taxon>
        <taxon>Enterobacterales</taxon>
        <taxon>Enterobacteriaceae</taxon>
        <taxon>Salmonella</taxon>
    </lineage>
</organism>
<gene>
    <name evidence="1" type="ORF">NCTC8261_01531</name>
</gene>
<sequence>MASIPVKLRNSPRALFYTTLRIALFTDSQRRIDINLDKTIVADALFYQLPLGAVRRNKCRQNNQAASAIRLATSPTRRIFSWRSGIAKA</sequence>
<dbReference type="EMBL" id="UGXT01000002">
    <property type="protein sequence ID" value="SUH35314.1"/>
    <property type="molecule type" value="Genomic_DNA"/>
</dbReference>
<evidence type="ECO:0000313" key="1">
    <source>
        <dbReference type="EMBL" id="SUH35314.1"/>
    </source>
</evidence>
<dbReference type="AlphaFoldDB" id="A0A379WN92"/>